<dbReference type="Gene3D" id="3.30.70.270">
    <property type="match status" value="1"/>
</dbReference>
<dbReference type="InterPro" id="IPR050951">
    <property type="entry name" value="Retrovirus_Pol_polyprotein"/>
</dbReference>
<evidence type="ECO:0000313" key="1">
    <source>
        <dbReference type="EMBL" id="KAJ8882322.1"/>
    </source>
</evidence>
<reference evidence="1 2" key="1">
    <citation type="submission" date="2023-02" db="EMBL/GenBank/DDBJ databases">
        <title>LHISI_Scaffold_Assembly.</title>
        <authorList>
            <person name="Stuart O.P."/>
            <person name="Cleave R."/>
            <person name="Magrath M.J.L."/>
            <person name="Mikheyev A.S."/>
        </authorList>
    </citation>
    <scope>NUCLEOTIDE SEQUENCE [LARGE SCALE GENOMIC DNA]</scope>
    <source>
        <strain evidence="1">Daus_M_001</strain>
        <tissue evidence="1">Leg muscle</tissue>
    </source>
</reference>
<proteinExistence type="predicted"/>
<dbReference type="PANTHER" id="PTHR37984:SF5">
    <property type="entry name" value="PROTEIN NYNRIN-LIKE"/>
    <property type="match status" value="1"/>
</dbReference>
<keyword evidence="2" id="KW-1185">Reference proteome</keyword>
<name>A0ABQ9HDK4_9NEOP</name>
<organism evidence="1 2">
    <name type="scientific">Dryococelus australis</name>
    <dbReference type="NCBI Taxonomy" id="614101"/>
    <lineage>
        <taxon>Eukaryota</taxon>
        <taxon>Metazoa</taxon>
        <taxon>Ecdysozoa</taxon>
        <taxon>Arthropoda</taxon>
        <taxon>Hexapoda</taxon>
        <taxon>Insecta</taxon>
        <taxon>Pterygota</taxon>
        <taxon>Neoptera</taxon>
        <taxon>Polyneoptera</taxon>
        <taxon>Phasmatodea</taxon>
        <taxon>Verophasmatodea</taxon>
        <taxon>Anareolatae</taxon>
        <taxon>Phasmatidae</taxon>
        <taxon>Eurycanthinae</taxon>
        <taxon>Dryococelus</taxon>
    </lineage>
</organism>
<dbReference type="InterPro" id="IPR043502">
    <property type="entry name" value="DNA/RNA_pol_sf"/>
</dbReference>
<dbReference type="InterPro" id="IPR012337">
    <property type="entry name" value="RNaseH-like_sf"/>
</dbReference>
<dbReference type="Proteomes" id="UP001159363">
    <property type="component" value="Chromosome 4"/>
</dbReference>
<comment type="caution">
    <text evidence="1">The sequence shown here is derived from an EMBL/GenBank/DDBJ whole genome shotgun (WGS) entry which is preliminary data.</text>
</comment>
<dbReference type="InterPro" id="IPR036397">
    <property type="entry name" value="RNaseH_sf"/>
</dbReference>
<dbReference type="Gene3D" id="3.30.420.10">
    <property type="entry name" value="Ribonuclease H-like superfamily/Ribonuclease H"/>
    <property type="match status" value="1"/>
</dbReference>
<dbReference type="Gene3D" id="3.10.10.10">
    <property type="entry name" value="HIV Type 1 Reverse Transcriptase, subunit A, domain 1"/>
    <property type="match status" value="1"/>
</dbReference>
<evidence type="ECO:0008006" key="3">
    <source>
        <dbReference type="Google" id="ProtNLM"/>
    </source>
</evidence>
<evidence type="ECO:0000313" key="2">
    <source>
        <dbReference type="Proteomes" id="UP001159363"/>
    </source>
</evidence>
<dbReference type="InterPro" id="IPR043128">
    <property type="entry name" value="Rev_trsase/Diguanyl_cyclase"/>
</dbReference>
<protein>
    <recommendedName>
        <fullName evidence="3">Integrase catalytic domain-containing protein</fullName>
    </recommendedName>
</protein>
<dbReference type="SUPFAM" id="SSF56672">
    <property type="entry name" value="DNA/RNA polymerases"/>
    <property type="match status" value="1"/>
</dbReference>
<gene>
    <name evidence="1" type="ORF">PR048_014124</name>
</gene>
<dbReference type="EMBL" id="JARBHB010000005">
    <property type="protein sequence ID" value="KAJ8882322.1"/>
    <property type="molecule type" value="Genomic_DNA"/>
</dbReference>
<accession>A0ABQ9HDK4</accession>
<dbReference type="PANTHER" id="PTHR37984">
    <property type="entry name" value="PROTEIN CBG26694"/>
    <property type="match status" value="1"/>
</dbReference>
<dbReference type="SUPFAM" id="SSF53098">
    <property type="entry name" value="Ribonuclease H-like"/>
    <property type="match status" value="1"/>
</dbReference>
<sequence length="356" mass="41232">MKHLPLSVARIPGKKKKEPGKFRLVLDYHLLNKKIKVDPFPMPNIEILFQYLSEISVIDLNLAFNIVNVGRQCLSRILNKILEDFQFKFVVPLTGIGLMYCFASDPQIIWECEKERKRAPKPLRPMILRYFHDSPVEFFCYECQYAKQPLNSKVGIFSRYCVMLPMGDMKASSVCERIGKEVFKIFGINELLMLDNASYFMREGGGVIPDLCFSWGVKQVHASTYYCCQNFIAQLNKLIKCTLTIYHHAKQSRWYEEIALLNFAFNSVPMIPLGKPQKWIQKTIKVGDLIVCRRVTQSKKVDYFFLPNKLSFSYYGPYSVKVFLTPGMVSLEDPSNVFVVWKVHVSALTQYMTKTT</sequence>